<dbReference type="InterPro" id="IPR029030">
    <property type="entry name" value="Caspase-like_dom_sf"/>
</dbReference>
<reference evidence="2 3" key="1">
    <citation type="journal article" date="2016" name="Sci. Rep.">
        <title>Metabolic traits of an uncultured archaeal lineage -MSBL1- from brine pools of the Red Sea.</title>
        <authorList>
            <person name="Mwirichia R."/>
            <person name="Alam I."/>
            <person name="Rashid M."/>
            <person name="Vinu M."/>
            <person name="Ba-Alawi W."/>
            <person name="Anthony Kamau A."/>
            <person name="Kamanda Ngugi D."/>
            <person name="Goker M."/>
            <person name="Klenk H.P."/>
            <person name="Bajic V."/>
            <person name="Stingl U."/>
        </authorList>
    </citation>
    <scope>NUCLEOTIDE SEQUENCE [LARGE SCALE GENOMIC DNA]</scope>
    <source>
        <strain evidence="2">SCGC-AAA259O05</strain>
    </source>
</reference>
<dbReference type="Proteomes" id="UP000070344">
    <property type="component" value="Unassembled WGS sequence"/>
</dbReference>
<organism evidence="2 3">
    <name type="scientific">candidate division MSBL1 archaeon SCGC-AAA259O05</name>
    <dbReference type="NCBI Taxonomy" id="1698271"/>
    <lineage>
        <taxon>Archaea</taxon>
        <taxon>Methanobacteriati</taxon>
        <taxon>Methanobacteriota</taxon>
        <taxon>candidate division MSBL1</taxon>
    </lineage>
</organism>
<dbReference type="InterPro" id="IPR001096">
    <property type="entry name" value="Peptidase_C13"/>
</dbReference>
<proteinExistence type="predicted"/>
<dbReference type="GO" id="GO:0006508">
    <property type="term" value="P:proteolysis"/>
    <property type="evidence" value="ECO:0007669"/>
    <property type="project" value="InterPro"/>
</dbReference>
<keyword evidence="1" id="KW-1133">Transmembrane helix</keyword>
<evidence type="ECO:0000313" key="2">
    <source>
        <dbReference type="EMBL" id="KXA99212.1"/>
    </source>
</evidence>
<sequence length="579" mass="67209">METKEKILIGIALSCVFSVFLYYVMEVGPRSQRDERIKPLLENGLTREEAIQFDKYMADQDFRWPWEENPPYHGLEIKLARMWRRSPVTVGTLIHKYYLQGAKYHALIWLLKYPSPQPRFRTYSYWENVVNKAIYGDANGDGVSNYESILGEHAQVLHTLSPNPVAIYALEKGLPENLVKRLKIFESDLKMASWEKEVVDRVAENKLKNARLNWILENFEANPATIHALLRENLTAKWIEKIKPLGKDGLLKDWERHLIGHVKEIPPICLEWASQNQALKKNEKYLAYRFDELPPLFLENILSDGSISYEDWMQAKFLTGFSGKDLEDKSAEWICDPDLDNDGFTNEFENNSLFTDPYVHNQRKALVLYDNEYFEPTHRKNRLKAMVHFLEGKNKSERNRWSLEKAPTPGFGEVTTRTVGKINYHNIIENLSQNTDSDDVILFVFVGHGERNSPLKGLSYREIDNGLDKLKSNLKILIIDSCYSGNAIQDLGSENRLILTSSGENELAYGWFYYLFFSSMREKASDLNGNGYCSVLESFNRARKLVENRFGNHPKMSAKYKGENAYLVELYLGWKDEFR</sequence>
<feature type="transmembrane region" description="Helical" evidence="1">
    <location>
        <begin position="7"/>
        <end position="25"/>
    </location>
</feature>
<keyword evidence="1" id="KW-0812">Transmembrane</keyword>
<dbReference type="Gene3D" id="3.40.50.1460">
    <property type="match status" value="1"/>
</dbReference>
<protein>
    <submittedName>
        <fullName evidence="2">Uncharacterized protein</fullName>
    </submittedName>
</protein>
<evidence type="ECO:0000256" key="1">
    <source>
        <dbReference type="SAM" id="Phobius"/>
    </source>
</evidence>
<name>A0A133UYD0_9EURY</name>
<gene>
    <name evidence="2" type="ORF">AKJ41_05785</name>
</gene>
<dbReference type="AlphaFoldDB" id="A0A133UYD0"/>
<keyword evidence="3" id="KW-1185">Reference proteome</keyword>
<dbReference type="SUPFAM" id="SSF52129">
    <property type="entry name" value="Caspase-like"/>
    <property type="match status" value="1"/>
</dbReference>
<keyword evidence="1" id="KW-0472">Membrane</keyword>
<comment type="caution">
    <text evidence="2">The sequence shown here is derived from an EMBL/GenBank/DDBJ whole genome shotgun (WGS) entry which is preliminary data.</text>
</comment>
<accession>A0A133UYD0</accession>
<dbReference type="Pfam" id="PF01650">
    <property type="entry name" value="Peptidase_C13"/>
    <property type="match status" value="1"/>
</dbReference>
<dbReference type="EMBL" id="LHXV01000103">
    <property type="protein sequence ID" value="KXA99212.1"/>
    <property type="molecule type" value="Genomic_DNA"/>
</dbReference>
<evidence type="ECO:0000313" key="3">
    <source>
        <dbReference type="Proteomes" id="UP000070344"/>
    </source>
</evidence>
<dbReference type="GO" id="GO:0008233">
    <property type="term" value="F:peptidase activity"/>
    <property type="evidence" value="ECO:0007669"/>
    <property type="project" value="InterPro"/>
</dbReference>